<comment type="caution">
    <text evidence="2">The sequence shown here is derived from an EMBL/GenBank/DDBJ whole genome shotgun (WGS) entry which is preliminary data.</text>
</comment>
<feature type="transmembrane region" description="Helical" evidence="1">
    <location>
        <begin position="13"/>
        <end position="31"/>
    </location>
</feature>
<feature type="transmembrane region" description="Helical" evidence="1">
    <location>
        <begin position="73"/>
        <end position="97"/>
    </location>
</feature>
<evidence type="ECO:0000256" key="1">
    <source>
        <dbReference type="SAM" id="Phobius"/>
    </source>
</evidence>
<keyword evidence="1" id="KW-1133">Transmembrane helix</keyword>
<accession>A0A4Y9P8F5</accession>
<dbReference type="Proteomes" id="UP000297700">
    <property type="component" value="Unassembled WGS sequence"/>
</dbReference>
<reference evidence="2 3" key="1">
    <citation type="submission" date="2019-03" db="EMBL/GenBank/DDBJ databases">
        <title>Bradyrhizobium strains diversity.</title>
        <authorList>
            <person name="Urquiaga M.C.O."/>
            <person name="Hungria M."/>
            <person name="Delamuta J.R.M."/>
            <person name="Klepa M.S."/>
        </authorList>
    </citation>
    <scope>NUCLEOTIDE SEQUENCE [LARGE SCALE GENOMIC DNA]</scope>
    <source>
        <strain evidence="2 3">CNPSo 3426</strain>
    </source>
</reference>
<organism evidence="2 3">
    <name type="scientific">Bradyrhizobium frederickii</name>
    <dbReference type="NCBI Taxonomy" id="2560054"/>
    <lineage>
        <taxon>Bacteria</taxon>
        <taxon>Pseudomonadati</taxon>
        <taxon>Pseudomonadota</taxon>
        <taxon>Alphaproteobacteria</taxon>
        <taxon>Hyphomicrobiales</taxon>
        <taxon>Nitrobacteraceae</taxon>
        <taxon>Bradyrhizobium</taxon>
    </lineage>
</organism>
<dbReference type="AlphaFoldDB" id="A0A4Y9P8F5"/>
<evidence type="ECO:0000313" key="3">
    <source>
        <dbReference type="Proteomes" id="UP000297700"/>
    </source>
</evidence>
<dbReference type="EMBL" id="SPQS01000006">
    <property type="protein sequence ID" value="TFV76580.1"/>
    <property type="molecule type" value="Genomic_DNA"/>
</dbReference>
<sequence length="105" mass="11145">MSPSLTDLLHVPTLIYGWVLALGLTCGPLLLKFLNYRPVTRCAVLRAVSCFVVTGGWLTFGTAAISAHERGLISLPTSIVVVACLLAGAAASSFLIARRYPDEQA</sequence>
<protein>
    <submittedName>
        <fullName evidence="2">Uncharacterized protein</fullName>
    </submittedName>
</protein>
<feature type="transmembrane region" description="Helical" evidence="1">
    <location>
        <begin position="43"/>
        <end position="67"/>
    </location>
</feature>
<keyword evidence="1" id="KW-0812">Transmembrane</keyword>
<proteinExistence type="predicted"/>
<evidence type="ECO:0000313" key="2">
    <source>
        <dbReference type="EMBL" id="TFV76580.1"/>
    </source>
</evidence>
<name>A0A4Y9P8F5_9BRAD</name>
<gene>
    <name evidence="2" type="ORF">E4K64_13525</name>
</gene>
<keyword evidence="1" id="KW-0472">Membrane</keyword>